<gene>
    <name evidence="1" type="ORF">BKK80_34965</name>
</gene>
<dbReference type="InterPro" id="IPR046342">
    <property type="entry name" value="CBS_dom_sf"/>
</dbReference>
<keyword evidence="1" id="KW-0614">Plasmid</keyword>
<protein>
    <recommendedName>
        <fullName evidence="3">CBS domain-containing protein</fullName>
    </recommendedName>
</protein>
<accession>A0ABM6FGS5</accession>
<keyword evidence="2" id="KW-1185">Reference proteome</keyword>
<dbReference type="Gene3D" id="3.10.580.10">
    <property type="entry name" value="CBS-domain"/>
    <property type="match status" value="1"/>
</dbReference>
<sequence length="140" mass="15762">MEEALMVEQQHPRTKVEDYMVRSPIIVQPWQPVAYARQLMLMHSFSFLPVNLDGWKLVPEASMAKFLHRNGERKAVLARSIQEAARLDERPLELVNAQVVTPHDNVEVLLNAADVGKPTLWLVDDGHGGLAGVLSPFELM</sequence>
<evidence type="ECO:0008006" key="3">
    <source>
        <dbReference type="Google" id="ProtNLM"/>
    </source>
</evidence>
<dbReference type="EMBL" id="CP017756">
    <property type="protein sequence ID" value="AOZ11157.1"/>
    <property type="molecule type" value="Genomic_DNA"/>
</dbReference>
<organism evidence="1 2">
    <name type="scientific">Cupriavidus malaysiensis</name>
    <dbReference type="NCBI Taxonomy" id="367825"/>
    <lineage>
        <taxon>Bacteria</taxon>
        <taxon>Pseudomonadati</taxon>
        <taxon>Pseudomonadota</taxon>
        <taxon>Betaproteobacteria</taxon>
        <taxon>Burkholderiales</taxon>
        <taxon>Burkholderiaceae</taxon>
        <taxon>Cupriavidus</taxon>
    </lineage>
</organism>
<proteinExistence type="predicted"/>
<evidence type="ECO:0000313" key="1">
    <source>
        <dbReference type="EMBL" id="AOZ11157.1"/>
    </source>
</evidence>
<evidence type="ECO:0000313" key="2">
    <source>
        <dbReference type="Proteomes" id="UP000177515"/>
    </source>
</evidence>
<dbReference type="SUPFAM" id="SSF54631">
    <property type="entry name" value="CBS-domain pair"/>
    <property type="match status" value="1"/>
</dbReference>
<reference evidence="1 2" key="1">
    <citation type="submission" date="2016-10" db="EMBL/GenBank/DDBJ databases">
        <title>Complete genome sequences of three Cupriavidus strains isolated from various Malaysian environments.</title>
        <authorList>
            <person name="Abdullah A.A.-A."/>
            <person name="Shafie N.A.H."/>
            <person name="Lau N.S."/>
        </authorList>
    </citation>
    <scope>NUCLEOTIDE SEQUENCE [LARGE SCALE GENOMIC DNA]</scope>
    <source>
        <strain evidence="1 2">USMAA1020</strain>
        <plasmid evidence="1 2">unnamed1</plasmid>
    </source>
</reference>
<geneLocation type="plasmid" evidence="1 2">
    <name>unnamed1</name>
</geneLocation>
<name>A0ABM6FGS5_9BURK</name>
<dbReference type="Proteomes" id="UP000177515">
    <property type="component" value="Plasmid unnamed1"/>
</dbReference>